<feature type="domain" description="Glycosyl transferase family 1" evidence="2">
    <location>
        <begin position="191"/>
        <end position="333"/>
    </location>
</feature>
<comment type="caution">
    <text evidence="3">The sequence shown here is derived from an EMBL/GenBank/DDBJ whole genome shotgun (WGS) entry which is preliminary data.</text>
</comment>
<proteinExistence type="predicted"/>
<keyword evidence="1 3" id="KW-0808">Transferase</keyword>
<organism evidence="3 4">
    <name type="scientific">Pedobacter puniceum</name>
    <dbReference type="NCBI Taxonomy" id="2666136"/>
    <lineage>
        <taxon>Bacteria</taxon>
        <taxon>Pseudomonadati</taxon>
        <taxon>Bacteroidota</taxon>
        <taxon>Sphingobacteriia</taxon>
        <taxon>Sphingobacteriales</taxon>
        <taxon>Sphingobacteriaceae</taxon>
        <taxon>Pedobacter</taxon>
    </lineage>
</organism>
<keyword evidence="4" id="KW-1185">Reference proteome</keyword>
<dbReference type="CDD" id="cd03801">
    <property type="entry name" value="GT4_PimA-like"/>
    <property type="match status" value="1"/>
</dbReference>
<gene>
    <name evidence="3" type="ORF">GJJ64_00575</name>
</gene>
<dbReference type="InterPro" id="IPR001296">
    <property type="entry name" value="Glyco_trans_1"/>
</dbReference>
<sequence>MNLPPNKIIILTHYTSLYGANLSLLTFLKNTSICLTNFIVILPNNGELSLELDKLNIKYIYYWYPLNVNNSEYAAYTRFKSAIKKIRYIFQLYKLIKNLEPRLIYSNSSVLYYGFFISKLLRIPHIWHLREFGTLDYQLIPDFGLNFQKKLLSINTFNIAISQSITHHYNLKNKNSETVYNGVVKEDELTKKFEYSNFKTDLNFGVVGVIVPYKNQLEIIKAFHLLLESKDKCFKNCKLYLIGEGSGEYYETILQYINSQRLEENVILTGHIKETERIYALFDILINGSIYEGFGRVTVEAMSYGKIPIGYNHSGNAELIENEVTGLLFNDFNALYSILLKISIDKNYLRELQIKMKNSFKKEFTIEHYCKSMDCVFSKYINPN</sequence>
<evidence type="ECO:0000256" key="1">
    <source>
        <dbReference type="ARBA" id="ARBA00022679"/>
    </source>
</evidence>
<dbReference type="Pfam" id="PF00534">
    <property type="entry name" value="Glycos_transf_1"/>
    <property type="match status" value="1"/>
</dbReference>
<dbReference type="PANTHER" id="PTHR46401:SF2">
    <property type="entry name" value="GLYCOSYLTRANSFERASE WBBK-RELATED"/>
    <property type="match status" value="1"/>
</dbReference>
<dbReference type="AlphaFoldDB" id="A0A7K0FIE6"/>
<evidence type="ECO:0000259" key="2">
    <source>
        <dbReference type="Pfam" id="PF00534"/>
    </source>
</evidence>
<dbReference type="Proteomes" id="UP000462931">
    <property type="component" value="Unassembled WGS sequence"/>
</dbReference>
<accession>A0A7K0FIE6</accession>
<dbReference type="EMBL" id="WKJI01000001">
    <property type="protein sequence ID" value="MRX45678.1"/>
    <property type="molecule type" value="Genomic_DNA"/>
</dbReference>
<dbReference type="SUPFAM" id="SSF53756">
    <property type="entry name" value="UDP-Glycosyltransferase/glycogen phosphorylase"/>
    <property type="match status" value="1"/>
</dbReference>
<evidence type="ECO:0000313" key="3">
    <source>
        <dbReference type="EMBL" id="MRX45678.1"/>
    </source>
</evidence>
<dbReference type="GO" id="GO:0009103">
    <property type="term" value="P:lipopolysaccharide biosynthetic process"/>
    <property type="evidence" value="ECO:0007669"/>
    <property type="project" value="TreeGrafter"/>
</dbReference>
<dbReference type="PANTHER" id="PTHR46401">
    <property type="entry name" value="GLYCOSYLTRANSFERASE WBBK-RELATED"/>
    <property type="match status" value="1"/>
</dbReference>
<evidence type="ECO:0000313" key="4">
    <source>
        <dbReference type="Proteomes" id="UP000462931"/>
    </source>
</evidence>
<protein>
    <submittedName>
        <fullName evidence="3">Glycosyltransferase</fullName>
    </submittedName>
</protein>
<reference evidence="3 4" key="1">
    <citation type="submission" date="2019-11" db="EMBL/GenBank/DDBJ databases">
        <authorList>
            <person name="Cheng Q."/>
            <person name="Yang Z."/>
        </authorList>
    </citation>
    <scope>NUCLEOTIDE SEQUENCE [LARGE SCALE GENOMIC DNA]</scope>
    <source>
        <strain evidence="3 4">HX-22-1</strain>
    </source>
</reference>
<dbReference type="GO" id="GO:0016757">
    <property type="term" value="F:glycosyltransferase activity"/>
    <property type="evidence" value="ECO:0007669"/>
    <property type="project" value="InterPro"/>
</dbReference>
<name>A0A7K0FIE6_9SPHI</name>
<dbReference type="Gene3D" id="3.40.50.2000">
    <property type="entry name" value="Glycogen Phosphorylase B"/>
    <property type="match status" value="2"/>
</dbReference>